<name>A0A6P1NCI8_9PROT</name>
<keyword evidence="1" id="KW-0472">Membrane</keyword>
<accession>A0A6P1NCI8</accession>
<dbReference type="KEGG" id="bomb:GT348_01705"/>
<keyword evidence="3" id="KW-1185">Reference proteome</keyword>
<evidence type="ECO:0000256" key="1">
    <source>
        <dbReference type="SAM" id="Phobius"/>
    </source>
</evidence>
<evidence type="ECO:0000313" key="2">
    <source>
        <dbReference type="EMBL" id="QHI95169.1"/>
    </source>
</evidence>
<protein>
    <submittedName>
        <fullName evidence="2">Uncharacterized protein</fullName>
    </submittedName>
</protein>
<gene>
    <name evidence="2" type="ORF">GT348_01705</name>
</gene>
<dbReference type="RefSeq" id="WP_160618247.1">
    <property type="nucleotide sequence ID" value="NZ_CP047652.1"/>
</dbReference>
<evidence type="ECO:0000313" key="3">
    <source>
        <dbReference type="Proteomes" id="UP000463975"/>
    </source>
</evidence>
<proteinExistence type="predicted"/>
<reference evidence="2 3" key="1">
    <citation type="submission" date="2020-01" db="EMBL/GenBank/DDBJ databases">
        <title>Genome sequencing of strain KACC 21507.</title>
        <authorList>
            <person name="Heo J."/>
            <person name="Kim S.-J."/>
            <person name="Kim J.-S."/>
            <person name="Hong S.-B."/>
            <person name="Kwon S.-W."/>
        </authorList>
    </citation>
    <scope>NUCLEOTIDE SEQUENCE [LARGE SCALE GENOMIC DNA]</scope>
    <source>
        <strain evidence="2 3">KACC 21507</strain>
    </source>
</reference>
<sequence>MHNCLSLWKRAALWRLSLILSILCFILAAYFPTDSLKKTFPWLPGQEHFTQQHSFQSKDQSHGDAREQLSLPDMQKSFKGSITLAGHTLPLPHGEWHPVVMAQSEEENGANFIALIRLDHSVVTGFITAQLSQKALPPILADDIMTPCHDDRNYFTTNKNVPGQINCSFLANAVMAEDVVSLNPFVHAAISRIRDAGLLIPPLMITAGWRHVSPLPSGQITGAIVDVLLSPLEQGTPRLLAPLSHWDKKVLNKDPAALNFINKAKEWLPLWSNLLAEGYNNVLLPSTSSGGKFDPASLR</sequence>
<dbReference type="Proteomes" id="UP000463975">
    <property type="component" value="Chromosome"/>
</dbReference>
<keyword evidence="1" id="KW-0812">Transmembrane</keyword>
<feature type="transmembrane region" description="Helical" evidence="1">
    <location>
        <begin position="12"/>
        <end position="31"/>
    </location>
</feature>
<dbReference type="EMBL" id="CP047652">
    <property type="protein sequence ID" value="QHI95169.1"/>
    <property type="molecule type" value="Genomic_DNA"/>
</dbReference>
<organism evidence="2 3">
    <name type="scientific">Aristophania vespae</name>
    <dbReference type="NCBI Taxonomy" id="2697033"/>
    <lineage>
        <taxon>Bacteria</taxon>
        <taxon>Pseudomonadati</taxon>
        <taxon>Pseudomonadota</taxon>
        <taxon>Alphaproteobacteria</taxon>
        <taxon>Acetobacterales</taxon>
        <taxon>Acetobacteraceae</taxon>
        <taxon>Aristophania</taxon>
    </lineage>
</organism>
<keyword evidence="1" id="KW-1133">Transmembrane helix</keyword>
<dbReference type="AlphaFoldDB" id="A0A6P1NCI8"/>